<name>A0A7E5VVX9_TRINI</name>
<evidence type="ECO:0000256" key="4">
    <source>
        <dbReference type="ARBA" id="ARBA00022692"/>
    </source>
</evidence>
<dbReference type="Pfam" id="PF01061">
    <property type="entry name" value="ABC2_membrane"/>
    <property type="match status" value="1"/>
</dbReference>
<dbReference type="Proteomes" id="UP000322000">
    <property type="component" value="Chromosome 9"/>
</dbReference>
<keyword evidence="4 9" id="KW-0812">Transmembrane</keyword>
<dbReference type="Gene3D" id="3.40.50.300">
    <property type="entry name" value="P-loop containing nucleotide triphosphate hydrolases"/>
    <property type="match status" value="1"/>
</dbReference>
<comment type="similarity">
    <text evidence="2">Belongs to the ABC transporter superfamily. ABCG family. Eye pigment precursor importer (TC 3.A.1.204) subfamily.</text>
</comment>
<evidence type="ECO:0000256" key="3">
    <source>
        <dbReference type="ARBA" id="ARBA00022448"/>
    </source>
</evidence>
<feature type="transmembrane region" description="Helical" evidence="9">
    <location>
        <begin position="502"/>
        <end position="521"/>
    </location>
</feature>
<evidence type="ECO:0000313" key="12">
    <source>
        <dbReference type="RefSeq" id="XP_026732495.1"/>
    </source>
</evidence>
<dbReference type="PROSITE" id="PS00211">
    <property type="entry name" value="ABC_TRANSPORTER_1"/>
    <property type="match status" value="1"/>
</dbReference>
<dbReference type="PANTHER" id="PTHR48041">
    <property type="entry name" value="ABC TRANSPORTER G FAMILY MEMBER 28"/>
    <property type="match status" value="1"/>
</dbReference>
<dbReference type="SUPFAM" id="SSF52540">
    <property type="entry name" value="P-loop containing nucleoside triphosphate hydrolases"/>
    <property type="match status" value="1"/>
</dbReference>
<dbReference type="RefSeq" id="XP_026732496.1">
    <property type="nucleotide sequence ID" value="XM_026876695.1"/>
</dbReference>
<dbReference type="AlphaFoldDB" id="A0A7E5VVX9"/>
<evidence type="ECO:0000256" key="7">
    <source>
        <dbReference type="ARBA" id="ARBA00022989"/>
    </source>
</evidence>
<dbReference type="InterPro" id="IPR013525">
    <property type="entry name" value="ABC2_TM"/>
</dbReference>
<evidence type="ECO:0000256" key="6">
    <source>
        <dbReference type="ARBA" id="ARBA00022840"/>
    </source>
</evidence>
<keyword evidence="7 9" id="KW-1133">Transmembrane helix</keyword>
<keyword evidence="8 9" id="KW-0472">Membrane</keyword>
<keyword evidence="5" id="KW-0547">Nucleotide-binding</keyword>
<dbReference type="InterPro" id="IPR017871">
    <property type="entry name" value="ABC_transporter-like_CS"/>
</dbReference>
<dbReference type="GeneID" id="113497234"/>
<evidence type="ECO:0000259" key="10">
    <source>
        <dbReference type="PROSITE" id="PS50893"/>
    </source>
</evidence>
<feature type="transmembrane region" description="Helical" evidence="9">
    <location>
        <begin position="585"/>
        <end position="609"/>
    </location>
</feature>
<feature type="transmembrane region" description="Helical" evidence="9">
    <location>
        <begin position="471"/>
        <end position="496"/>
    </location>
</feature>
<feature type="transmembrane region" description="Helical" evidence="9">
    <location>
        <begin position="390"/>
        <end position="414"/>
    </location>
</feature>
<feature type="domain" description="ABC transporter" evidence="10">
    <location>
        <begin position="28"/>
        <end position="265"/>
    </location>
</feature>
<dbReference type="GO" id="GO:0016887">
    <property type="term" value="F:ATP hydrolysis activity"/>
    <property type="evidence" value="ECO:0007669"/>
    <property type="project" value="InterPro"/>
</dbReference>
<dbReference type="PANTHER" id="PTHR48041:SF15">
    <property type="entry name" value="FI05267P"/>
    <property type="match status" value="1"/>
</dbReference>
<dbReference type="KEGG" id="tnl:113497234"/>
<reference evidence="12 13" key="1">
    <citation type="submission" date="2025-04" db="UniProtKB">
        <authorList>
            <consortium name="RefSeq"/>
        </authorList>
    </citation>
    <scope>IDENTIFICATION</scope>
</reference>
<dbReference type="FunFam" id="3.40.50.300:FF:001077">
    <property type="entry name" value="Uncharacterized protein, isoform A"/>
    <property type="match status" value="1"/>
</dbReference>
<keyword evidence="6" id="KW-0067">ATP-binding</keyword>
<evidence type="ECO:0000256" key="2">
    <source>
        <dbReference type="ARBA" id="ARBA00005814"/>
    </source>
</evidence>
<dbReference type="InterPro" id="IPR003439">
    <property type="entry name" value="ABC_transporter-like_ATP-bd"/>
</dbReference>
<dbReference type="CDD" id="cd03213">
    <property type="entry name" value="ABCG_EPDR"/>
    <property type="match status" value="1"/>
</dbReference>
<dbReference type="OrthoDB" id="66620at2759"/>
<dbReference type="InterPro" id="IPR003593">
    <property type="entry name" value="AAA+_ATPase"/>
</dbReference>
<keyword evidence="3" id="KW-0813">Transport</keyword>
<evidence type="ECO:0000256" key="1">
    <source>
        <dbReference type="ARBA" id="ARBA00004141"/>
    </source>
</evidence>
<gene>
    <name evidence="12 13" type="primary">LOC113497234</name>
</gene>
<dbReference type="GO" id="GO:0005886">
    <property type="term" value="C:plasma membrane"/>
    <property type="evidence" value="ECO:0007669"/>
    <property type="project" value="TreeGrafter"/>
</dbReference>
<feature type="transmembrane region" description="Helical" evidence="9">
    <location>
        <begin position="359"/>
        <end position="378"/>
    </location>
</feature>
<accession>A0A7E5VVX9</accession>
<dbReference type="Pfam" id="PF00005">
    <property type="entry name" value="ABC_tran"/>
    <property type="match status" value="1"/>
</dbReference>
<dbReference type="InterPro" id="IPR050352">
    <property type="entry name" value="ABCG_transporters"/>
</dbReference>
<feature type="transmembrane region" description="Helical" evidence="9">
    <location>
        <begin position="434"/>
        <end position="459"/>
    </location>
</feature>
<organism evidence="11 12">
    <name type="scientific">Trichoplusia ni</name>
    <name type="common">Cabbage looper</name>
    <dbReference type="NCBI Taxonomy" id="7111"/>
    <lineage>
        <taxon>Eukaryota</taxon>
        <taxon>Metazoa</taxon>
        <taxon>Ecdysozoa</taxon>
        <taxon>Arthropoda</taxon>
        <taxon>Hexapoda</taxon>
        <taxon>Insecta</taxon>
        <taxon>Pterygota</taxon>
        <taxon>Neoptera</taxon>
        <taxon>Endopterygota</taxon>
        <taxon>Lepidoptera</taxon>
        <taxon>Glossata</taxon>
        <taxon>Ditrysia</taxon>
        <taxon>Noctuoidea</taxon>
        <taxon>Noctuidae</taxon>
        <taxon>Plusiinae</taxon>
        <taxon>Trichoplusia</taxon>
    </lineage>
</organism>
<protein>
    <submittedName>
        <fullName evidence="12 13">ATP-binding cassette sub-family G member 1-like</fullName>
    </submittedName>
</protein>
<keyword evidence="11" id="KW-1185">Reference proteome</keyword>
<dbReference type="SMART" id="SM00382">
    <property type="entry name" value="AAA"/>
    <property type="match status" value="1"/>
</dbReference>
<evidence type="ECO:0000256" key="9">
    <source>
        <dbReference type="SAM" id="Phobius"/>
    </source>
</evidence>
<dbReference type="InterPro" id="IPR027417">
    <property type="entry name" value="P-loop_NTPase"/>
</dbReference>
<evidence type="ECO:0000313" key="11">
    <source>
        <dbReference type="Proteomes" id="UP000322000"/>
    </source>
</evidence>
<evidence type="ECO:0000256" key="5">
    <source>
        <dbReference type="ARBA" id="ARBA00022741"/>
    </source>
</evidence>
<proteinExistence type="inferred from homology"/>
<dbReference type="PROSITE" id="PS50893">
    <property type="entry name" value="ABC_TRANSPORTER_2"/>
    <property type="match status" value="1"/>
</dbReference>
<comment type="subcellular location">
    <subcellularLocation>
        <location evidence="1">Membrane</location>
        <topology evidence="1">Multi-pass membrane protein</topology>
    </subcellularLocation>
</comment>
<evidence type="ECO:0000313" key="13">
    <source>
        <dbReference type="RefSeq" id="XP_026732496.1"/>
    </source>
</evidence>
<dbReference type="GO" id="GO:0140359">
    <property type="term" value="F:ABC-type transporter activity"/>
    <property type="evidence" value="ECO:0007669"/>
    <property type="project" value="InterPro"/>
</dbReference>
<sequence>MSTTLEVNSRALGHAHLSHLPQRPPINLTFQDLSYTVQNGKSSKIILRNINGDFRSGQLTAILGPSGAGKSTLLNILAGYRVTGASGVISSNGEPRDLRQFRKLSRYIMQEDLLQPYITVEESMLIAADLKLGIDMSKEKKAVIVEEIIQLLRLQKARNTTTERLSGGERKRISIALELLNNPPVIFLDEPTTGLDDVASSTCISLLKRVARGGRTVVCSLHTPSARLFAELDHVYVVAGGRCAYQGAAAAVVPFLKDLQLPCPKTYNPADFIIEVSSGEYGSHVDRMVSAVENGRNHRWRTYAIEEGQSSDFQEMEIEQLNTGGCVDQHNYKHGCSPCQQFVVLLKRMLLQTVRNKSYLWLRVGMHLFVGFIVGGLFNQMGYDASKTIFNFGFCYACTIAMLYIPMMPVLLAFPKEVQLVKREYFNRWYGLKPYYAALVISRTPATIFFSLMYLVITYPMTSQPMEINRIAMFSSTCILIALISESMGTVISSMLSVVNSVFMGPAMSVPLMLLAVYGIGSGDDPLPIVWRLARACSFLRYGIEGLVAAIYGAPRDDLVCPDHVDYCEYKNVAYFVKLMGMSGISFWVDFGVLVFILLAMNLTGYYLLRQRLSPNYAFRAIKLIGNFVKTKMSSYS</sequence>
<dbReference type="GO" id="GO:0005524">
    <property type="term" value="F:ATP binding"/>
    <property type="evidence" value="ECO:0007669"/>
    <property type="project" value="UniProtKB-KW"/>
</dbReference>
<dbReference type="RefSeq" id="XP_026732495.1">
    <property type="nucleotide sequence ID" value="XM_026876694.1"/>
</dbReference>
<evidence type="ECO:0000256" key="8">
    <source>
        <dbReference type="ARBA" id="ARBA00023136"/>
    </source>
</evidence>